<organism evidence="2 3">
    <name type="scientific">Amphritea japonica ATCC BAA-1530</name>
    <dbReference type="NCBI Taxonomy" id="1278309"/>
    <lineage>
        <taxon>Bacteria</taxon>
        <taxon>Pseudomonadati</taxon>
        <taxon>Pseudomonadota</taxon>
        <taxon>Gammaproteobacteria</taxon>
        <taxon>Oceanospirillales</taxon>
        <taxon>Oceanospirillaceae</taxon>
        <taxon>Amphritea</taxon>
    </lineage>
</organism>
<dbReference type="KEGG" id="ajp:AMJAP_2684"/>
<sequence length="214" mass="24367">MELIKMSYLNRCLAALLMLLVSFTANASWDEARDAVEQASASMMTVLENEVLKQPEQPELLINEIETILNPVVDFDYVSKRVMGKYFRRVNAQQQQEFSGVFKDTMVRTFAKSLVGFDIVRYEMAPQGKPSPKVEKQIVSVYIYSSLGQQYTLVYYMLKQADGWKLVNVLVDGINLRLNFKNQFSDMVSRSGGDVKQVIADWKMAMANNSSKDS</sequence>
<proteinExistence type="predicted"/>
<dbReference type="Pfam" id="PF05494">
    <property type="entry name" value="MlaC"/>
    <property type="match status" value="1"/>
</dbReference>
<dbReference type="EMBL" id="AP014545">
    <property type="protein sequence ID" value="BBB27270.1"/>
    <property type="molecule type" value="Genomic_DNA"/>
</dbReference>
<dbReference type="AlphaFoldDB" id="A0A7R6SU11"/>
<evidence type="ECO:0000313" key="3">
    <source>
        <dbReference type="Proteomes" id="UP000595663"/>
    </source>
</evidence>
<dbReference type="Gene3D" id="3.10.450.710">
    <property type="entry name" value="Tgt2/MlaC"/>
    <property type="match status" value="1"/>
</dbReference>
<name>A0A7R6SU11_9GAMM</name>
<accession>A0A7R6SU11</accession>
<keyword evidence="1" id="KW-0732">Signal</keyword>
<feature type="chain" id="PRO_5032614725" evidence="1">
    <location>
        <begin position="28"/>
        <end position="214"/>
    </location>
</feature>
<dbReference type="OrthoDB" id="9787053at2"/>
<evidence type="ECO:0000313" key="2">
    <source>
        <dbReference type="EMBL" id="BBB27270.1"/>
    </source>
</evidence>
<dbReference type="InterPro" id="IPR042245">
    <property type="entry name" value="Tgt2/MlaC_sf"/>
</dbReference>
<protein>
    <submittedName>
        <fullName evidence="2">Putative toluene tolerance protein</fullName>
    </submittedName>
</protein>
<dbReference type="Proteomes" id="UP000595663">
    <property type="component" value="Chromosome"/>
</dbReference>
<feature type="signal peptide" evidence="1">
    <location>
        <begin position="1"/>
        <end position="27"/>
    </location>
</feature>
<dbReference type="InterPro" id="IPR008869">
    <property type="entry name" value="MlaC/ttg2D"/>
</dbReference>
<dbReference type="PANTHER" id="PTHR36573">
    <property type="entry name" value="INTERMEMBRANE PHOSPHOLIPID TRANSPORT SYSTEM BINDING PROTEIN MLAC"/>
    <property type="match status" value="1"/>
</dbReference>
<dbReference type="PIRSF" id="PIRSF004649">
    <property type="entry name" value="MlaC"/>
    <property type="match status" value="1"/>
</dbReference>
<evidence type="ECO:0000256" key="1">
    <source>
        <dbReference type="SAM" id="SignalP"/>
    </source>
</evidence>
<dbReference type="PANTHER" id="PTHR36573:SF1">
    <property type="entry name" value="INTERMEMBRANE PHOSPHOLIPID TRANSPORT SYSTEM BINDING PROTEIN MLAC"/>
    <property type="match status" value="1"/>
</dbReference>
<keyword evidence="3" id="KW-1185">Reference proteome</keyword>
<reference evidence="2 3" key="1">
    <citation type="journal article" date="2008" name="Int. J. Syst. Evol. Microbiol.">
        <title>Amphritea japonica sp. nov. and Amphritea balenae sp. nov., isolated from the sediment adjacent to sperm whale carcasses off Kagoshima, Japan.</title>
        <authorList>
            <person name="Miyazaki M."/>
            <person name="Nogi Y."/>
            <person name="Fujiwara Y."/>
            <person name="Kawato M."/>
            <person name="Nagahama T."/>
            <person name="Kubokawa K."/>
            <person name="Horikoshi K."/>
        </authorList>
    </citation>
    <scope>NUCLEOTIDE SEQUENCE [LARGE SCALE GENOMIC DNA]</scope>
    <source>
        <strain evidence="2 3">ATCC BAA-1530</strain>
    </source>
</reference>
<gene>
    <name evidence="2" type="primary">ttg2</name>
    <name evidence="2" type="ORF">AMJAP_2684</name>
</gene>